<accession>A0A7K1FTR5</accession>
<comment type="caution">
    <text evidence="1">The sequence shown here is derived from an EMBL/GenBank/DDBJ whole genome shotgun (WGS) entry which is preliminary data.</text>
</comment>
<dbReference type="Gene3D" id="3.30.110.170">
    <property type="entry name" value="Protein of unknown function (DUF541), domain 1"/>
    <property type="match status" value="1"/>
</dbReference>
<dbReference type="InterPro" id="IPR052022">
    <property type="entry name" value="26kDa_periplasmic_antigen"/>
</dbReference>
<dbReference type="Proteomes" id="UP000460221">
    <property type="component" value="Unassembled WGS sequence"/>
</dbReference>
<dbReference type="GO" id="GO:0006974">
    <property type="term" value="P:DNA damage response"/>
    <property type="evidence" value="ECO:0007669"/>
    <property type="project" value="TreeGrafter"/>
</dbReference>
<gene>
    <name evidence="1" type="ORF">GIS00_26410</name>
</gene>
<name>A0A7K1FTR5_9ACTN</name>
<reference evidence="1 2" key="1">
    <citation type="submission" date="2019-11" db="EMBL/GenBank/DDBJ databases">
        <authorList>
            <person name="Jiang L.-Q."/>
        </authorList>
    </citation>
    <scope>NUCLEOTIDE SEQUENCE [LARGE SCALE GENOMIC DNA]</scope>
    <source>
        <strain evidence="1 2">YIM 132087</strain>
    </source>
</reference>
<dbReference type="AlphaFoldDB" id="A0A7K1FTR5"/>
<dbReference type="RefSeq" id="WP_154771461.1">
    <property type="nucleotide sequence ID" value="NZ_WLYK01000020.1"/>
</dbReference>
<sequence>MESSDNVTVIGSGSAAAAVDRVVVNLSVTERGRDAGTAFEAAAHTATRALAVLADDGADARSVRTSDLTLGPQVDYRDGREVVLGYQATQRLVLQLNGLSRLSRMLTDLATQVGNGVRIDGMQLVPSDPAAALAEARDAAMADARTKAEHYARLAGRELGRVRSVSESVQRGQAPVAMGLGFKREAMAMPIATGDAAITATVEVVWELLG</sequence>
<proteinExistence type="predicted"/>
<evidence type="ECO:0000313" key="1">
    <source>
        <dbReference type="EMBL" id="MTD17470.1"/>
    </source>
</evidence>
<evidence type="ECO:0000313" key="2">
    <source>
        <dbReference type="Proteomes" id="UP000460221"/>
    </source>
</evidence>
<dbReference type="PANTHER" id="PTHR34387">
    <property type="entry name" value="SLR1258 PROTEIN"/>
    <property type="match status" value="1"/>
</dbReference>
<dbReference type="Gene3D" id="3.30.70.2970">
    <property type="entry name" value="Protein of unknown function (DUF541), domain 2"/>
    <property type="match status" value="1"/>
</dbReference>
<dbReference type="EMBL" id="WLYK01000020">
    <property type="protein sequence ID" value="MTD17470.1"/>
    <property type="molecule type" value="Genomic_DNA"/>
</dbReference>
<dbReference type="InterPro" id="IPR007497">
    <property type="entry name" value="SIMPL/DUF541"/>
</dbReference>
<organism evidence="1 2">
    <name type="scientific">Nakamurella alba</name>
    <dbReference type="NCBI Taxonomy" id="2665158"/>
    <lineage>
        <taxon>Bacteria</taxon>
        <taxon>Bacillati</taxon>
        <taxon>Actinomycetota</taxon>
        <taxon>Actinomycetes</taxon>
        <taxon>Nakamurellales</taxon>
        <taxon>Nakamurellaceae</taxon>
        <taxon>Nakamurella</taxon>
    </lineage>
</organism>
<dbReference type="PANTHER" id="PTHR34387:SF2">
    <property type="entry name" value="SLR1258 PROTEIN"/>
    <property type="match status" value="1"/>
</dbReference>
<dbReference type="Pfam" id="PF04402">
    <property type="entry name" value="SIMPL"/>
    <property type="match status" value="1"/>
</dbReference>
<keyword evidence="2" id="KW-1185">Reference proteome</keyword>
<protein>
    <submittedName>
        <fullName evidence="1">DUF541 domain-containing protein</fullName>
    </submittedName>
</protein>